<keyword evidence="2" id="KW-1185">Reference proteome</keyword>
<gene>
    <name evidence="1" type="ORF">ACFQZ7_06255</name>
</gene>
<evidence type="ECO:0000313" key="1">
    <source>
        <dbReference type="EMBL" id="MFD0897339.1"/>
    </source>
</evidence>
<sequence length="51" mass="5694">MTAIISQIQQEQAKRQALVNWRKEQLAIAMLKAVVNANYKADCVKQGGPTH</sequence>
<proteinExistence type="predicted"/>
<dbReference type="EMBL" id="JBHTIO010000032">
    <property type="protein sequence ID" value="MFD0897339.1"/>
    <property type="molecule type" value="Genomic_DNA"/>
</dbReference>
<comment type="caution">
    <text evidence="1">The sequence shown here is derived from an EMBL/GenBank/DDBJ whole genome shotgun (WGS) entry which is preliminary data.</text>
</comment>
<name>A0ABW3ED53_9LACO</name>
<protein>
    <submittedName>
        <fullName evidence="1">Uncharacterized protein</fullName>
    </submittedName>
</protein>
<dbReference type="RefSeq" id="WP_171001837.1">
    <property type="nucleotide sequence ID" value="NZ_BJDN01000006.1"/>
</dbReference>
<accession>A0ABW3ED53</accession>
<dbReference type="Proteomes" id="UP001597104">
    <property type="component" value="Unassembled WGS sequence"/>
</dbReference>
<organism evidence="1 2">
    <name type="scientific">Loigolactobacillus binensis</name>
    <dbReference type="NCBI Taxonomy" id="2559922"/>
    <lineage>
        <taxon>Bacteria</taxon>
        <taxon>Bacillati</taxon>
        <taxon>Bacillota</taxon>
        <taxon>Bacilli</taxon>
        <taxon>Lactobacillales</taxon>
        <taxon>Lactobacillaceae</taxon>
        <taxon>Loigolactobacillus</taxon>
    </lineage>
</organism>
<evidence type="ECO:0000313" key="2">
    <source>
        <dbReference type="Proteomes" id="UP001597104"/>
    </source>
</evidence>
<reference evidence="2" key="1">
    <citation type="journal article" date="2019" name="Int. J. Syst. Evol. Microbiol.">
        <title>The Global Catalogue of Microorganisms (GCM) 10K type strain sequencing project: providing services to taxonomists for standard genome sequencing and annotation.</title>
        <authorList>
            <consortium name="The Broad Institute Genomics Platform"/>
            <consortium name="The Broad Institute Genome Sequencing Center for Infectious Disease"/>
            <person name="Wu L."/>
            <person name="Ma J."/>
        </authorList>
    </citation>
    <scope>NUCLEOTIDE SEQUENCE [LARGE SCALE GENOMIC DNA]</scope>
    <source>
        <strain evidence="2">CCM 8925</strain>
    </source>
</reference>